<keyword evidence="2" id="KW-0503">Monooxygenase</keyword>
<dbReference type="InterPro" id="IPR006905">
    <property type="entry name" value="Flavin_halogenase"/>
</dbReference>
<accession>A0A939JLI9</accession>
<dbReference type="RefSeq" id="WP_206968224.1">
    <property type="nucleotide sequence ID" value="NZ_BAAAJJ010000025.1"/>
</dbReference>
<evidence type="ECO:0000256" key="3">
    <source>
        <dbReference type="ARBA" id="ARBA00038396"/>
    </source>
</evidence>
<comment type="similarity">
    <text evidence="3">Belongs to the flavin-dependent halogenase family. Bacterial tryptophan halogenase subfamily.</text>
</comment>
<evidence type="ECO:0000256" key="2">
    <source>
        <dbReference type="ARBA" id="ARBA00023033"/>
    </source>
</evidence>
<dbReference type="EMBL" id="JAFLRJ010000396">
    <property type="protein sequence ID" value="MBO0516455.1"/>
    <property type="molecule type" value="Genomic_DNA"/>
</dbReference>
<sequence length="561" mass="62539">MPGTTPPYELPPLKGQYDVAILGAGIAGSLLGAVLARNGVRVLLADAGVHPRFAIGESTIPYTSALLRLIAARYDVPEIRQLSTFKDIRDNVSRNCGWKKNFGFVYHREDRKQHPGEANQLVLPTVLQTETHLFRQDVDAFMYNVALKYGADGRTGLKIADIDIDGGTGVVLRSEAGEEFHAEYLVDASGFRSPVAEKLSLREEPTRARTHSRSMFTHMIGVTPYDETESGALHHQPSRWHDGTLHHVFDGGWLWVIPFDNHKDSLNPLCSVGLTLDPRKHPATDASPQEEFDSFLSRFPDIARQFEGARPARPWTSTGRLQYSSKQVVGDRFCLTSHASGFIDPLYSRGLTNSFEVINVLAYRLIEASQDGDWSLERFQYVEDLQQGLFDVHDDLVYTSFVAFRDYDLWNAVFRTWALSTVLAALTLENAYFAFAGHGEDSVFRDLEQTRYPGSPFPISDNYNTLRTTTLQLCQAVEDGSLEAKTAATRLFQTLQEADYVPPAFAMGDPDERFVHITPPKMAKAARWAGSDAPEEVGGLLHGAMSGLVKERLRGLIQRSN</sequence>
<evidence type="ECO:0000256" key="1">
    <source>
        <dbReference type="ARBA" id="ARBA00023002"/>
    </source>
</evidence>
<protein>
    <submittedName>
        <fullName evidence="4">Tryptophan 7-halogenase</fullName>
    </submittedName>
</protein>
<dbReference type="PANTHER" id="PTHR43747:SF5">
    <property type="entry name" value="FAD-BINDING DOMAIN-CONTAINING PROTEIN"/>
    <property type="match status" value="1"/>
</dbReference>
<dbReference type="InterPro" id="IPR050816">
    <property type="entry name" value="Flavin-dep_Halogenase_NPB"/>
</dbReference>
<dbReference type="SUPFAM" id="SSF51905">
    <property type="entry name" value="FAD/NAD(P)-binding domain"/>
    <property type="match status" value="1"/>
</dbReference>
<gene>
    <name evidence="4" type="ORF">J0695_32490</name>
</gene>
<dbReference type="Proteomes" id="UP000664167">
    <property type="component" value="Unassembled WGS sequence"/>
</dbReference>
<dbReference type="AlphaFoldDB" id="A0A939JLI9"/>
<dbReference type="PRINTS" id="PR00420">
    <property type="entry name" value="RNGMNOXGNASE"/>
</dbReference>
<dbReference type="GO" id="GO:0004497">
    <property type="term" value="F:monooxygenase activity"/>
    <property type="evidence" value="ECO:0007669"/>
    <property type="project" value="UniProtKB-KW"/>
</dbReference>
<name>A0A939JLI9_9ACTN</name>
<keyword evidence="1" id="KW-0560">Oxidoreductase</keyword>
<proteinExistence type="inferred from homology"/>
<evidence type="ECO:0000313" key="5">
    <source>
        <dbReference type="Proteomes" id="UP000664167"/>
    </source>
</evidence>
<organism evidence="4 5">
    <name type="scientific">Streptomyces beijiangensis</name>
    <dbReference type="NCBI Taxonomy" id="163361"/>
    <lineage>
        <taxon>Bacteria</taxon>
        <taxon>Bacillati</taxon>
        <taxon>Actinomycetota</taxon>
        <taxon>Actinomycetes</taxon>
        <taxon>Kitasatosporales</taxon>
        <taxon>Streptomycetaceae</taxon>
        <taxon>Streptomyces</taxon>
    </lineage>
</organism>
<dbReference type="Pfam" id="PF04820">
    <property type="entry name" value="Trp_halogenase"/>
    <property type="match status" value="1"/>
</dbReference>
<dbReference type="InterPro" id="IPR036188">
    <property type="entry name" value="FAD/NAD-bd_sf"/>
</dbReference>
<reference evidence="4" key="1">
    <citation type="submission" date="2021-03" db="EMBL/GenBank/DDBJ databases">
        <title>Streptomyces poriferae sp. nov., a novel marine sponge-derived Actinobacteria species with anti-MRSA activity.</title>
        <authorList>
            <person name="Sandoval-Powers M."/>
            <person name="Kralova S."/>
            <person name="Nguyen G.-S."/>
            <person name="Fawwal D."/>
            <person name="Degnes K."/>
            <person name="Klinkenberg G."/>
            <person name="Sletta H."/>
            <person name="Wentzel A."/>
            <person name="Liles M.R."/>
        </authorList>
    </citation>
    <scope>NUCLEOTIDE SEQUENCE</scope>
    <source>
        <strain evidence="4">DSM 41794</strain>
    </source>
</reference>
<evidence type="ECO:0000313" key="4">
    <source>
        <dbReference type="EMBL" id="MBO0516455.1"/>
    </source>
</evidence>
<dbReference type="PANTHER" id="PTHR43747">
    <property type="entry name" value="FAD-BINDING PROTEIN"/>
    <property type="match status" value="1"/>
</dbReference>
<comment type="caution">
    <text evidence="4">The sequence shown here is derived from an EMBL/GenBank/DDBJ whole genome shotgun (WGS) entry which is preliminary data.</text>
</comment>
<dbReference type="Gene3D" id="3.50.50.60">
    <property type="entry name" value="FAD/NAD(P)-binding domain"/>
    <property type="match status" value="1"/>
</dbReference>
<keyword evidence="5" id="KW-1185">Reference proteome</keyword>